<evidence type="ECO:0000256" key="1">
    <source>
        <dbReference type="SAM" id="SignalP"/>
    </source>
</evidence>
<feature type="chain" id="PRO_5005582815" description="G-protein coupled receptors family 1 profile domain-containing protein" evidence="1">
    <location>
        <begin position="20"/>
        <end position="54"/>
    </location>
</feature>
<sequence length="54" mass="6212">MTTRFITVFLCCRSVDVIASCYIHCFSVNTNTFQSPRFCSIFATPTMFTWAPFT</sequence>
<feature type="signal peptide" evidence="1">
    <location>
        <begin position="1"/>
        <end position="19"/>
    </location>
</feature>
<evidence type="ECO:0000313" key="2">
    <source>
        <dbReference type="EMBL" id="KOF72932.1"/>
    </source>
</evidence>
<keyword evidence="1" id="KW-0732">Signal</keyword>
<dbReference type="EMBL" id="KQ423430">
    <property type="protein sequence ID" value="KOF72932.1"/>
    <property type="molecule type" value="Genomic_DNA"/>
</dbReference>
<gene>
    <name evidence="2" type="ORF">OCBIM_22038651mg</name>
</gene>
<proteinExistence type="predicted"/>
<organism evidence="2">
    <name type="scientific">Octopus bimaculoides</name>
    <name type="common">California two-spotted octopus</name>
    <dbReference type="NCBI Taxonomy" id="37653"/>
    <lineage>
        <taxon>Eukaryota</taxon>
        <taxon>Metazoa</taxon>
        <taxon>Spiralia</taxon>
        <taxon>Lophotrochozoa</taxon>
        <taxon>Mollusca</taxon>
        <taxon>Cephalopoda</taxon>
        <taxon>Coleoidea</taxon>
        <taxon>Octopodiformes</taxon>
        <taxon>Octopoda</taxon>
        <taxon>Incirrata</taxon>
        <taxon>Octopodidae</taxon>
        <taxon>Octopus</taxon>
    </lineage>
</organism>
<name>A0A0L8G7D3_OCTBM</name>
<reference evidence="2" key="1">
    <citation type="submission" date="2015-07" db="EMBL/GenBank/DDBJ databases">
        <title>MeaNS - Measles Nucleotide Surveillance Program.</title>
        <authorList>
            <person name="Tran T."/>
            <person name="Druce J."/>
        </authorList>
    </citation>
    <scope>NUCLEOTIDE SEQUENCE</scope>
    <source>
        <strain evidence="2">UCB-OBI-ISO-001</strain>
        <tissue evidence="2">Gonad</tissue>
    </source>
</reference>
<accession>A0A0L8G7D3</accession>
<evidence type="ECO:0008006" key="3">
    <source>
        <dbReference type="Google" id="ProtNLM"/>
    </source>
</evidence>
<dbReference type="AlphaFoldDB" id="A0A0L8G7D3"/>
<protein>
    <recommendedName>
        <fullName evidence="3">G-protein coupled receptors family 1 profile domain-containing protein</fullName>
    </recommendedName>
</protein>